<evidence type="ECO:0000313" key="2">
    <source>
        <dbReference type="EMBL" id="RNA36681.1"/>
    </source>
</evidence>
<organism evidence="2 3">
    <name type="scientific">Brachionus plicatilis</name>
    <name type="common">Marine rotifer</name>
    <name type="synonym">Brachionus muelleri</name>
    <dbReference type="NCBI Taxonomy" id="10195"/>
    <lineage>
        <taxon>Eukaryota</taxon>
        <taxon>Metazoa</taxon>
        <taxon>Spiralia</taxon>
        <taxon>Gnathifera</taxon>
        <taxon>Rotifera</taxon>
        <taxon>Eurotatoria</taxon>
        <taxon>Monogononta</taxon>
        <taxon>Pseudotrocha</taxon>
        <taxon>Ploima</taxon>
        <taxon>Brachionidae</taxon>
        <taxon>Brachionus</taxon>
    </lineage>
</organism>
<keyword evidence="3" id="KW-1185">Reference proteome</keyword>
<evidence type="ECO:0000256" key="1">
    <source>
        <dbReference type="SAM" id="MobiDB-lite"/>
    </source>
</evidence>
<name>A0A3M7SLK1_BRAPC</name>
<sequence length="130" mass="14995">MSAQKIHLDLHKKFFASEYFCNQEKTDVEMEKIVHESKKRKKKCPFGNADDAEKSKEKEGLLINNSMYTHFHADATYKLKTKRGVIIGVHCQTFVMISPHVPASIKKLTFTVQYKTIVDQILMGIIFCLN</sequence>
<gene>
    <name evidence="2" type="ORF">BpHYR1_040852</name>
</gene>
<evidence type="ECO:0000313" key="3">
    <source>
        <dbReference type="Proteomes" id="UP000276133"/>
    </source>
</evidence>
<accession>A0A3M7SLK1</accession>
<comment type="caution">
    <text evidence="2">The sequence shown here is derived from an EMBL/GenBank/DDBJ whole genome shotgun (WGS) entry which is preliminary data.</text>
</comment>
<dbReference type="EMBL" id="REGN01001141">
    <property type="protein sequence ID" value="RNA36681.1"/>
    <property type="molecule type" value="Genomic_DNA"/>
</dbReference>
<protein>
    <submittedName>
        <fullName evidence="2">Uncharacterized protein</fullName>
    </submittedName>
</protein>
<reference evidence="2 3" key="1">
    <citation type="journal article" date="2018" name="Sci. Rep.">
        <title>Genomic signatures of local adaptation to the degree of environmental predictability in rotifers.</title>
        <authorList>
            <person name="Franch-Gras L."/>
            <person name="Hahn C."/>
            <person name="Garcia-Roger E.M."/>
            <person name="Carmona M.J."/>
            <person name="Serra M."/>
            <person name="Gomez A."/>
        </authorList>
    </citation>
    <scope>NUCLEOTIDE SEQUENCE [LARGE SCALE GENOMIC DNA]</scope>
    <source>
        <strain evidence="2">HYR1</strain>
    </source>
</reference>
<feature type="region of interest" description="Disordered" evidence="1">
    <location>
        <begin position="37"/>
        <end position="57"/>
    </location>
</feature>
<dbReference type="AlphaFoldDB" id="A0A3M7SLK1"/>
<proteinExistence type="predicted"/>
<dbReference type="Proteomes" id="UP000276133">
    <property type="component" value="Unassembled WGS sequence"/>
</dbReference>